<sequence>MGLLLAAQNRKVGSSVLVKEGSMGLSDFIKDKINDSKKSVIKSKAKSAIKEKIDIGDHLDKVITVGSQLV</sequence>
<dbReference type="Proteomes" id="UP000027997">
    <property type="component" value="Unassembled WGS sequence"/>
</dbReference>
<comment type="caution">
    <text evidence="1">The sequence shown here is derived from an EMBL/GenBank/DDBJ whole genome shotgun (WGS) entry which is preliminary data.</text>
</comment>
<accession>A0A081KAL6</accession>
<gene>
    <name evidence="1" type="ORF">GV64_10960</name>
</gene>
<protein>
    <submittedName>
        <fullName evidence="1">Uncharacterized protein</fullName>
    </submittedName>
</protein>
<dbReference type="AlphaFoldDB" id="A0A081KAL6"/>
<evidence type="ECO:0000313" key="1">
    <source>
        <dbReference type="EMBL" id="KEI71192.1"/>
    </source>
</evidence>
<keyword evidence="2" id="KW-1185">Reference proteome</keyword>
<name>A0A081KAL6_9GAMM</name>
<organism evidence="1 2">
    <name type="scientific">Endozoicomonas elysicola</name>
    <dbReference type="NCBI Taxonomy" id="305900"/>
    <lineage>
        <taxon>Bacteria</taxon>
        <taxon>Pseudomonadati</taxon>
        <taxon>Pseudomonadota</taxon>
        <taxon>Gammaproteobacteria</taxon>
        <taxon>Oceanospirillales</taxon>
        <taxon>Endozoicomonadaceae</taxon>
        <taxon>Endozoicomonas</taxon>
    </lineage>
</organism>
<dbReference type="EMBL" id="JOJP01000001">
    <property type="protein sequence ID" value="KEI71192.1"/>
    <property type="molecule type" value="Genomic_DNA"/>
</dbReference>
<reference evidence="1 2" key="1">
    <citation type="submission" date="2014-06" db="EMBL/GenBank/DDBJ databases">
        <title>Whole Genome Sequences of Three Symbiotic Endozoicomonas Bacteria.</title>
        <authorList>
            <person name="Neave M.J."/>
            <person name="Apprill A."/>
            <person name="Voolstra C.R."/>
        </authorList>
    </citation>
    <scope>NUCLEOTIDE SEQUENCE [LARGE SCALE GENOMIC DNA]</scope>
    <source>
        <strain evidence="1 2">DSM 22380</strain>
    </source>
</reference>
<proteinExistence type="predicted"/>
<evidence type="ECO:0000313" key="2">
    <source>
        <dbReference type="Proteomes" id="UP000027997"/>
    </source>
</evidence>